<evidence type="ECO:0000256" key="7">
    <source>
        <dbReference type="ARBA" id="ARBA00022692"/>
    </source>
</evidence>
<keyword evidence="7 10" id="KW-0812">Transmembrane</keyword>
<dbReference type="Proteomes" id="UP000627205">
    <property type="component" value="Unassembled WGS sequence"/>
</dbReference>
<reference evidence="11" key="2">
    <citation type="submission" date="2020-09" db="EMBL/GenBank/DDBJ databases">
        <authorList>
            <person name="Sun Q."/>
            <person name="Sedlacek I."/>
        </authorList>
    </citation>
    <scope>NUCLEOTIDE SEQUENCE</scope>
    <source>
        <strain evidence="11">CCM 7664</strain>
    </source>
</reference>
<dbReference type="RefSeq" id="WP_188422047.1">
    <property type="nucleotide sequence ID" value="NZ_BMDP01000003.1"/>
</dbReference>
<evidence type="ECO:0000256" key="2">
    <source>
        <dbReference type="ARBA" id="ARBA00004651"/>
    </source>
</evidence>
<dbReference type="GO" id="GO:0034257">
    <property type="term" value="F:nicotinamide riboside transmembrane transporter activity"/>
    <property type="evidence" value="ECO:0007669"/>
    <property type="project" value="InterPro"/>
</dbReference>
<dbReference type="PANTHER" id="PTHR36122:SF2">
    <property type="entry name" value="NICOTINAMIDE RIBOSIDE TRANSPORTER PNUC"/>
    <property type="match status" value="1"/>
</dbReference>
<keyword evidence="8 10" id="KW-1133">Transmembrane helix</keyword>
<evidence type="ECO:0000256" key="3">
    <source>
        <dbReference type="ARBA" id="ARBA00006669"/>
    </source>
</evidence>
<reference evidence="11" key="1">
    <citation type="journal article" date="2014" name="Int. J. Syst. Evol. Microbiol.">
        <title>Complete genome sequence of Corynebacterium casei LMG S-19264T (=DSM 44701T), isolated from a smear-ripened cheese.</title>
        <authorList>
            <consortium name="US DOE Joint Genome Institute (JGI-PGF)"/>
            <person name="Walter F."/>
            <person name="Albersmeier A."/>
            <person name="Kalinowski J."/>
            <person name="Ruckert C."/>
        </authorList>
    </citation>
    <scope>NUCLEOTIDE SEQUENCE</scope>
    <source>
        <strain evidence="11">CCM 7664</strain>
    </source>
</reference>
<evidence type="ECO:0000256" key="10">
    <source>
        <dbReference type="SAM" id="Phobius"/>
    </source>
</evidence>
<comment type="similarity">
    <text evidence="3">Belongs to the nicotinamide ribonucleoside (NR) uptake permease (TC 4.B.1) family.</text>
</comment>
<organism evidence="11 12">
    <name type="scientific">Oxalicibacterium solurbis</name>
    <dbReference type="NCBI Taxonomy" id="69280"/>
    <lineage>
        <taxon>Bacteria</taxon>
        <taxon>Pseudomonadati</taxon>
        <taxon>Pseudomonadota</taxon>
        <taxon>Betaproteobacteria</taxon>
        <taxon>Burkholderiales</taxon>
        <taxon>Oxalobacteraceae</taxon>
        <taxon>Oxalicibacterium</taxon>
    </lineage>
</organism>
<comment type="subcellular location">
    <subcellularLocation>
        <location evidence="2">Cell membrane</location>
        <topology evidence="2">Multi-pass membrane protein</topology>
    </subcellularLocation>
</comment>
<evidence type="ECO:0000256" key="1">
    <source>
        <dbReference type="ARBA" id="ARBA00002672"/>
    </source>
</evidence>
<keyword evidence="6" id="KW-1003">Cell membrane</keyword>
<dbReference type="EMBL" id="BMDP01000003">
    <property type="protein sequence ID" value="GGI55219.1"/>
    <property type="molecule type" value="Genomic_DNA"/>
</dbReference>
<evidence type="ECO:0000256" key="4">
    <source>
        <dbReference type="ARBA" id="ARBA00017522"/>
    </source>
</evidence>
<feature type="transmembrane region" description="Helical" evidence="10">
    <location>
        <begin position="7"/>
        <end position="30"/>
    </location>
</feature>
<proteinExistence type="inferred from homology"/>
<accession>A0A8J3F6K7</accession>
<evidence type="ECO:0000313" key="11">
    <source>
        <dbReference type="EMBL" id="GGI55219.1"/>
    </source>
</evidence>
<comment type="caution">
    <text evidence="11">The sequence shown here is derived from an EMBL/GenBank/DDBJ whole genome shotgun (WGS) entry which is preliminary data.</text>
</comment>
<dbReference type="PANTHER" id="PTHR36122">
    <property type="entry name" value="NICOTINAMIDE RIBOSIDE TRANSPORTER PNUC"/>
    <property type="match status" value="1"/>
</dbReference>
<gene>
    <name evidence="11" type="ORF">GCM10011430_23930</name>
</gene>
<dbReference type="InterPro" id="IPR006419">
    <property type="entry name" value="NMN_transpt_PnuC"/>
</dbReference>
<comment type="function">
    <text evidence="1">Required for nicotinamide riboside transport across the inner membrane.</text>
</comment>
<feature type="transmembrane region" description="Helical" evidence="10">
    <location>
        <begin position="36"/>
        <end position="54"/>
    </location>
</feature>
<name>A0A8J3F6K7_9BURK</name>
<keyword evidence="12" id="KW-1185">Reference proteome</keyword>
<keyword evidence="9 10" id="KW-0472">Membrane</keyword>
<evidence type="ECO:0000256" key="6">
    <source>
        <dbReference type="ARBA" id="ARBA00022475"/>
    </source>
</evidence>
<dbReference type="GO" id="GO:0005886">
    <property type="term" value="C:plasma membrane"/>
    <property type="evidence" value="ECO:0007669"/>
    <property type="project" value="UniProtKB-SubCell"/>
</dbReference>
<feature type="transmembrane region" description="Helical" evidence="10">
    <location>
        <begin position="99"/>
        <end position="117"/>
    </location>
</feature>
<keyword evidence="5" id="KW-0813">Transport</keyword>
<protein>
    <recommendedName>
        <fullName evidence="4">Nicotinamide riboside transporter PnuC</fullName>
    </recommendedName>
</protein>
<sequence>MNSPLVLFGFIHTSYFEIVSFGLAITMVLLNIRQSPWAWLFSISASALYSVVFFEAKLYGDMCLSFFFIAVSLWGWYQWLFGGRAHHGIAVSTLSRAGIAWTLAAWLTAWLVIYLLLSRFTDSDVPRIDAFLTGGSLVGQFLLSRKKLENWHMWIVIDTIFIGLYIHKHLYLTALLYALFVIMATFGLFAWKKAMAGQPAEEAVTA</sequence>
<dbReference type="NCBIfam" id="TIGR01528">
    <property type="entry name" value="NMN_trans_PnuC"/>
    <property type="match status" value="1"/>
</dbReference>
<dbReference type="AlphaFoldDB" id="A0A8J3F6K7"/>
<evidence type="ECO:0000313" key="12">
    <source>
        <dbReference type="Proteomes" id="UP000627205"/>
    </source>
</evidence>
<feature type="transmembrane region" description="Helical" evidence="10">
    <location>
        <begin position="174"/>
        <end position="191"/>
    </location>
</feature>
<evidence type="ECO:0000256" key="9">
    <source>
        <dbReference type="ARBA" id="ARBA00023136"/>
    </source>
</evidence>
<dbReference type="Pfam" id="PF04973">
    <property type="entry name" value="NMN_transporter"/>
    <property type="match status" value="1"/>
</dbReference>
<evidence type="ECO:0000256" key="5">
    <source>
        <dbReference type="ARBA" id="ARBA00022448"/>
    </source>
</evidence>
<feature type="transmembrane region" description="Helical" evidence="10">
    <location>
        <begin position="61"/>
        <end position="79"/>
    </location>
</feature>
<evidence type="ECO:0000256" key="8">
    <source>
        <dbReference type="ARBA" id="ARBA00022989"/>
    </source>
</evidence>